<dbReference type="AlphaFoldDB" id="A0A0W1A012"/>
<accession>A0A0W1A012</accession>
<dbReference type="STRING" id="66969.Lwal_2726"/>
<evidence type="ECO:0000313" key="2">
    <source>
        <dbReference type="Proteomes" id="UP000054729"/>
    </source>
</evidence>
<dbReference type="PATRIC" id="fig|66969.6.peg.2954"/>
<dbReference type="EMBL" id="LNZB01000060">
    <property type="protein sequence ID" value="KTD74685.1"/>
    <property type="molecule type" value="Genomic_DNA"/>
</dbReference>
<dbReference type="Proteomes" id="UP000054729">
    <property type="component" value="Unassembled WGS sequence"/>
</dbReference>
<sequence>MQTNVKNGLIFFVLVQLKSKYVYPSIRSNAKSHSLGKSGFQFSQLVRLAFSSKSNFAWG</sequence>
<organism evidence="1 2">
    <name type="scientific">Legionella waltersii</name>
    <dbReference type="NCBI Taxonomy" id="66969"/>
    <lineage>
        <taxon>Bacteria</taxon>
        <taxon>Pseudomonadati</taxon>
        <taxon>Pseudomonadota</taxon>
        <taxon>Gammaproteobacteria</taxon>
        <taxon>Legionellales</taxon>
        <taxon>Legionellaceae</taxon>
        <taxon>Legionella</taxon>
    </lineage>
</organism>
<gene>
    <name evidence="1" type="ORF">Lwal_2726</name>
</gene>
<reference evidence="1 2" key="1">
    <citation type="submission" date="2015-11" db="EMBL/GenBank/DDBJ databases">
        <title>Genomic analysis of 38 Legionella species identifies large and diverse effector repertoires.</title>
        <authorList>
            <person name="Burstein D."/>
            <person name="Amaro F."/>
            <person name="Zusman T."/>
            <person name="Lifshitz Z."/>
            <person name="Cohen O."/>
            <person name="Gilbert J.A."/>
            <person name="Pupko T."/>
            <person name="Shuman H.A."/>
            <person name="Segal G."/>
        </authorList>
    </citation>
    <scope>NUCLEOTIDE SEQUENCE [LARGE SCALE GENOMIC DNA]</scope>
    <source>
        <strain evidence="1 2">ATCC 51914</strain>
    </source>
</reference>
<evidence type="ECO:0000313" key="1">
    <source>
        <dbReference type="EMBL" id="KTD74685.1"/>
    </source>
</evidence>
<name>A0A0W1A012_9GAMM</name>
<keyword evidence="2" id="KW-1185">Reference proteome</keyword>
<proteinExistence type="predicted"/>
<comment type="caution">
    <text evidence="1">The sequence shown here is derived from an EMBL/GenBank/DDBJ whole genome shotgun (WGS) entry which is preliminary data.</text>
</comment>
<protein>
    <submittedName>
        <fullName evidence="1">Uncharacterized protein</fullName>
    </submittedName>
</protein>